<gene>
    <name evidence="2" type="ORF">SAMN05421854_107131</name>
</gene>
<evidence type="ECO:0000313" key="2">
    <source>
        <dbReference type="EMBL" id="SFP83238.1"/>
    </source>
</evidence>
<sequence length="155" mass="17446">MSGHTDNAITIDAPMDVVWELTNDIESWPRLFSEYGSAQVLERRGNTVRFRLALHPGPDGKVWSWVSERAADPATRTVRSQRVETGVFKYMSLFWEYVQQQDGVLLRFVQDFEMKPDAPLDDAGMTDRLNTNTAAQLKLIKSKVEAAATTSPGRA</sequence>
<dbReference type="InterPro" id="IPR005031">
    <property type="entry name" value="COQ10_START"/>
</dbReference>
<accession>A0A1I5TJU5</accession>
<reference evidence="2 3" key="1">
    <citation type="submission" date="2016-10" db="EMBL/GenBank/DDBJ databases">
        <authorList>
            <person name="de Groot N.N."/>
        </authorList>
    </citation>
    <scope>NUCLEOTIDE SEQUENCE [LARGE SCALE GENOMIC DNA]</scope>
    <source>
        <strain evidence="2 3">DSM 44637</strain>
    </source>
</reference>
<protein>
    <submittedName>
        <fullName evidence="2">Aromatase</fullName>
    </submittedName>
</protein>
<dbReference type="Pfam" id="PF03364">
    <property type="entry name" value="Polyketide_cyc"/>
    <property type="match status" value="1"/>
</dbReference>
<dbReference type="CDD" id="cd08860">
    <property type="entry name" value="TcmN_ARO-CYC_like"/>
    <property type="match status" value="1"/>
</dbReference>
<dbReference type="OrthoDB" id="156693at2"/>
<dbReference type="RefSeq" id="WP_093574899.1">
    <property type="nucleotide sequence ID" value="NZ_FOWC01000007.1"/>
</dbReference>
<dbReference type="Proteomes" id="UP000199137">
    <property type="component" value="Unassembled WGS sequence"/>
</dbReference>
<feature type="domain" description="Coenzyme Q-binding protein COQ10 START" evidence="1">
    <location>
        <begin position="11"/>
        <end position="126"/>
    </location>
</feature>
<evidence type="ECO:0000259" key="1">
    <source>
        <dbReference type="Pfam" id="PF03364"/>
    </source>
</evidence>
<evidence type="ECO:0000313" key="3">
    <source>
        <dbReference type="Proteomes" id="UP000199137"/>
    </source>
</evidence>
<proteinExistence type="predicted"/>
<dbReference type="InterPro" id="IPR023393">
    <property type="entry name" value="START-like_dom_sf"/>
</dbReference>
<dbReference type="Gene3D" id="3.30.530.20">
    <property type="match status" value="1"/>
</dbReference>
<organism evidence="2 3">
    <name type="scientific">Amycolatopsis rubida</name>
    <dbReference type="NCBI Taxonomy" id="112413"/>
    <lineage>
        <taxon>Bacteria</taxon>
        <taxon>Bacillati</taxon>
        <taxon>Actinomycetota</taxon>
        <taxon>Actinomycetes</taxon>
        <taxon>Pseudonocardiales</taxon>
        <taxon>Pseudonocardiaceae</taxon>
        <taxon>Amycolatopsis</taxon>
    </lineage>
</organism>
<dbReference type="STRING" id="112413.SAMN05421854_107131"/>
<dbReference type="AlphaFoldDB" id="A0A1I5TJU5"/>
<dbReference type="EMBL" id="FOWC01000007">
    <property type="protein sequence ID" value="SFP83238.1"/>
    <property type="molecule type" value="Genomic_DNA"/>
</dbReference>
<name>A0A1I5TJU5_9PSEU</name>
<dbReference type="SUPFAM" id="SSF55961">
    <property type="entry name" value="Bet v1-like"/>
    <property type="match status" value="1"/>
</dbReference>